<dbReference type="PANTHER" id="PTHR47926:SF471">
    <property type="entry name" value="DYW DOMAIN-CONTAINING PROTEIN"/>
    <property type="match status" value="1"/>
</dbReference>
<name>A0A6A3BU40_HIBSY</name>
<dbReference type="InterPro" id="IPR011990">
    <property type="entry name" value="TPR-like_helical_dom_sf"/>
</dbReference>
<sequence length="90" mass="9784">MRDHGFSPTPHVLAGFLSAQALDLRGGVQLQALAVNNGLFCADSFVGTTFLSLYGKYGCVSEARQAFDHMPRKTLVTWNSIISVCTSWFG</sequence>
<protein>
    <recommendedName>
        <fullName evidence="4">Pentatricopeptide repeat-containing protein</fullName>
    </recommendedName>
</protein>
<dbReference type="PANTHER" id="PTHR47926">
    <property type="entry name" value="PENTATRICOPEPTIDE REPEAT-CONTAINING PROTEIN"/>
    <property type="match status" value="1"/>
</dbReference>
<dbReference type="InterPro" id="IPR002885">
    <property type="entry name" value="PPR_rpt"/>
</dbReference>
<proteinExistence type="predicted"/>
<evidence type="ECO:0000256" key="1">
    <source>
        <dbReference type="ARBA" id="ARBA00022737"/>
    </source>
</evidence>
<dbReference type="Gene3D" id="1.25.40.10">
    <property type="entry name" value="Tetratricopeptide repeat domain"/>
    <property type="match status" value="1"/>
</dbReference>
<organism evidence="2 3">
    <name type="scientific">Hibiscus syriacus</name>
    <name type="common">Rose of Sharon</name>
    <dbReference type="NCBI Taxonomy" id="106335"/>
    <lineage>
        <taxon>Eukaryota</taxon>
        <taxon>Viridiplantae</taxon>
        <taxon>Streptophyta</taxon>
        <taxon>Embryophyta</taxon>
        <taxon>Tracheophyta</taxon>
        <taxon>Spermatophyta</taxon>
        <taxon>Magnoliopsida</taxon>
        <taxon>eudicotyledons</taxon>
        <taxon>Gunneridae</taxon>
        <taxon>Pentapetalae</taxon>
        <taxon>rosids</taxon>
        <taxon>malvids</taxon>
        <taxon>Malvales</taxon>
        <taxon>Malvaceae</taxon>
        <taxon>Malvoideae</taxon>
        <taxon>Hibiscus</taxon>
    </lineage>
</organism>
<dbReference type="AlphaFoldDB" id="A0A6A3BU40"/>
<keyword evidence="1" id="KW-0677">Repeat</keyword>
<reference evidence="2" key="1">
    <citation type="submission" date="2019-09" db="EMBL/GenBank/DDBJ databases">
        <title>Draft genome information of white flower Hibiscus syriacus.</title>
        <authorList>
            <person name="Kim Y.-M."/>
        </authorList>
    </citation>
    <scope>NUCLEOTIDE SEQUENCE [LARGE SCALE GENOMIC DNA]</scope>
    <source>
        <strain evidence="2">YM2019G1</strain>
    </source>
</reference>
<dbReference type="Proteomes" id="UP000436088">
    <property type="component" value="Unassembled WGS sequence"/>
</dbReference>
<gene>
    <name evidence="2" type="ORF">F3Y22_tig00109957pilonHSYRG00108</name>
</gene>
<comment type="caution">
    <text evidence="2">The sequence shown here is derived from an EMBL/GenBank/DDBJ whole genome shotgun (WGS) entry which is preliminary data.</text>
</comment>
<evidence type="ECO:0000313" key="2">
    <source>
        <dbReference type="EMBL" id="KAE8719457.1"/>
    </source>
</evidence>
<evidence type="ECO:0000313" key="3">
    <source>
        <dbReference type="Proteomes" id="UP000436088"/>
    </source>
</evidence>
<dbReference type="InterPro" id="IPR046960">
    <property type="entry name" value="PPR_At4g14850-like_plant"/>
</dbReference>
<dbReference type="Pfam" id="PF01535">
    <property type="entry name" value="PPR"/>
    <property type="match status" value="1"/>
</dbReference>
<dbReference type="EMBL" id="VEPZ02000788">
    <property type="protein sequence ID" value="KAE8719457.1"/>
    <property type="molecule type" value="Genomic_DNA"/>
</dbReference>
<accession>A0A6A3BU40</accession>
<dbReference type="GO" id="GO:0009451">
    <property type="term" value="P:RNA modification"/>
    <property type="evidence" value="ECO:0007669"/>
    <property type="project" value="InterPro"/>
</dbReference>
<evidence type="ECO:0008006" key="4">
    <source>
        <dbReference type="Google" id="ProtNLM"/>
    </source>
</evidence>
<dbReference type="GO" id="GO:0003723">
    <property type="term" value="F:RNA binding"/>
    <property type="evidence" value="ECO:0007669"/>
    <property type="project" value="InterPro"/>
</dbReference>
<keyword evidence="3" id="KW-1185">Reference proteome</keyword>